<dbReference type="KEGG" id="glj:GKIL_1402"/>
<accession>U5QFI7</accession>
<protein>
    <submittedName>
        <fullName evidence="2">Uncharacterized protein</fullName>
    </submittedName>
</protein>
<evidence type="ECO:0000256" key="1">
    <source>
        <dbReference type="SAM" id="Coils"/>
    </source>
</evidence>
<dbReference type="RefSeq" id="WP_023172746.1">
    <property type="nucleotide sequence ID" value="NC_022600.1"/>
</dbReference>
<proteinExistence type="predicted"/>
<keyword evidence="1" id="KW-0175">Coiled coil</keyword>
<evidence type="ECO:0000313" key="2">
    <source>
        <dbReference type="EMBL" id="AGY57648.1"/>
    </source>
</evidence>
<feature type="coiled-coil region" evidence="1">
    <location>
        <begin position="18"/>
        <end position="52"/>
    </location>
</feature>
<dbReference type="Proteomes" id="UP000017396">
    <property type="component" value="Chromosome"/>
</dbReference>
<sequence>MSEQTSNPQPWMPDEATRQQLAEQLRAARMDLRQDSEAIQQLIDELEQRQAQSLVGRFDARRQQEAQVKRAETA</sequence>
<keyword evidence="3" id="KW-1185">Reference proteome</keyword>
<organism evidence="2 3">
    <name type="scientific">Gloeobacter kilaueensis (strain ATCC BAA-2537 / CCAP 1431/1 / ULC 316 / JS1)</name>
    <dbReference type="NCBI Taxonomy" id="1183438"/>
    <lineage>
        <taxon>Bacteria</taxon>
        <taxon>Bacillati</taxon>
        <taxon>Cyanobacteriota</taxon>
        <taxon>Cyanophyceae</taxon>
        <taxon>Gloeobacterales</taxon>
        <taxon>Gloeobacteraceae</taxon>
        <taxon>Gloeobacter</taxon>
    </lineage>
</organism>
<dbReference type="AlphaFoldDB" id="U5QFI7"/>
<dbReference type="HOGENOM" id="CLU_2682592_0_0_3"/>
<dbReference type="STRING" id="1183438.GKIL_1402"/>
<gene>
    <name evidence="2" type="ORF">GKIL_1402</name>
</gene>
<reference evidence="2 3" key="1">
    <citation type="journal article" date="2013" name="PLoS ONE">
        <title>Cultivation and Complete Genome Sequencing of Gloeobacter kilaueensis sp. nov., from a Lava Cave in Kilauea Caldera, Hawai'i.</title>
        <authorList>
            <person name="Saw J.H."/>
            <person name="Schatz M."/>
            <person name="Brown M.V."/>
            <person name="Kunkel D.D."/>
            <person name="Foster J.S."/>
            <person name="Shick H."/>
            <person name="Christensen S."/>
            <person name="Hou S."/>
            <person name="Wan X."/>
            <person name="Donachie S.P."/>
        </authorList>
    </citation>
    <scope>NUCLEOTIDE SEQUENCE [LARGE SCALE GENOMIC DNA]</scope>
    <source>
        <strain evidence="3">JS</strain>
    </source>
</reference>
<evidence type="ECO:0000313" key="3">
    <source>
        <dbReference type="Proteomes" id="UP000017396"/>
    </source>
</evidence>
<name>U5QFI7_GLOK1</name>
<dbReference type="EMBL" id="CP003587">
    <property type="protein sequence ID" value="AGY57648.1"/>
    <property type="molecule type" value="Genomic_DNA"/>
</dbReference>